<gene>
    <name evidence="4" type="ORF">POM88_029623</name>
</gene>
<dbReference type="PANTHER" id="PTHR45700">
    <property type="entry name" value="UBIQUITIN-PROTEIN LIGASE E3C"/>
    <property type="match status" value="1"/>
</dbReference>
<dbReference type="EMBL" id="JAUIZM010000007">
    <property type="protein sequence ID" value="KAK1373430.1"/>
    <property type="molecule type" value="Genomic_DNA"/>
</dbReference>
<evidence type="ECO:0000256" key="3">
    <source>
        <dbReference type="ARBA" id="ARBA00022679"/>
    </source>
</evidence>
<dbReference type="EC" id="2.3.2.26" evidence="2"/>
<organism evidence="4 5">
    <name type="scientific">Heracleum sosnowskyi</name>
    <dbReference type="NCBI Taxonomy" id="360622"/>
    <lineage>
        <taxon>Eukaryota</taxon>
        <taxon>Viridiplantae</taxon>
        <taxon>Streptophyta</taxon>
        <taxon>Embryophyta</taxon>
        <taxon>Tracheophyta</taxon>
        <taxon>Spermatophyta</taxon>
        <taxon>Magnoliopsida</taxon>
        <taxon>eudicotyledons</taxon>
        <taxon>Gunneridae</taxon>
        <taxon>Pentapetalae</taxon>
        <taxon>asterids</taxon>
        <taxon>campanulids</taxon>
        <taxon>Apiales</taxon>
        <taxon>Apiaceae</taxon>
        <taxon>Apioideae</taxon>
        <taxon>apioid superclade</taxon>
        <taxon>Tordylieae</taxon>
        <taxon>Tordyliinae</taxon>
        <taxon>Heracleum</taxon>
    </lineage>
</organism>
<sequence>MFSKTGLTGVGLYQIGFTESALAALLKMILYIGLEKATSFFDFLLNGSLYWIGEGNVVAFDVVVHSHRELQFPAGVDKKNAKFLRDFFQEGGFKSEQLTTEKDIKYAVEKVMERAKKKKGSFGSTADQIDEDSIDFWDVETLKCGREGLSNSSRCLFHLFCATYSHLLLVLDDIEFYEKQVPFTLEHQRKIASMLNTLVYNALSHSISQQSKTFMDAAIRCLHLLYERDCRHQFCPPSLWLSPARKNRPPITVAARTHGVLSTYLKADDSLAVPSTHSVITTTPHVFPFKERAR</sequence>
<evidence type="ECO:0000256" key="1">
    <source>
        <dbReference type="ARBA" id="ARBA00000885"/>
    </source>
</evidence>
<dbReference type="GO" id="GO:0061630">
    <property type="term" value="F:ubiquitin protein ligase activity"/>
    <property type="evidence" value="ECO:0007669"/>
    <property type="project" value="UniProtKB-EC"/>
</dbReference>
<proteinExistence type="predicted"/>
<evidence type="ECO:0000256" key="2">
    <source>
        <dbReference type="ARBA" id="ARBA00012485"/>
    </source>
</evidence>
<reference evidence="4" key="1">
    <citation type="submission" date="2023-02" db="EMBL/GenBank/DDBJ databases">
        <title>Genome of toxic invasive species Heracleum sosnowskyi carries increased number of genes despite the absence of recent whole-genome duplications.</title>
        <authorList>
            <person name="Schelkunov M."/>
            <person name="Shtratnikova V."/>
            <person name="Makarenko M."/>
            <person name="Klepikova A."/>
            <person name="Omelchenko D."/>
            <person name="Novikova G."/>
            <person name="Obukhova E."/>
            <person name="Bogdanov V."/>
            <person name="Penin A."/>
            <person name="Logacheva M."/>
        </authorList>
    </citation>
    <scope>NUCLEOTIDE SEQUENCE</scope>
    <source>
        <strain evidence="4">Hsosn_3</strain>
        <tissue evidence="4">Leaf</tissue>
    </source>
</reference>
<dbReference type="GO" id="GO:0000209">
    <property type="term" value="P:protein polyubiquitination"/>
    <property type="evidence" value="ECO:0007669"/>
    <property type="project" value="InterPro"/>
</dbReference>
<comment type="catalytic activity">
    <reaction evidence="1">
        <text>S-ubiquitinyl-[E2 ubiquitin-conjugating enzyme]-L-cysteine + [acceptor protein]-L-lysine = [E2 ubiquitin-conjugating enzyme]-L-cysteine + N(6)-ubiquitinyl-[acceptor protein]-L-lysine.</text>
        <dbReference type="EC" id="2.3.2.26"/>
    </reaction>
</comment>
<name>A0AAD8HUF7_9APIA</name>
<keyword evidence="3" id="KW-0808">Transferase</keyword>
<dbReference type="GO" id="GO:0006511">
    <property type="term" value="P:ubiquitin-dependent protein catabolic process"/>
    <property type="evidence" value="ECO:0007669"/>
    <property type="project" value="TreeGrafter"/>
</dbReference>
<accession>A0AAD8HUF7</accession>
<evidence type="ECO:0000313" key="4">
    <source>
        <dbReference type="EMBL" id="KAK1373430.1"/>
    </source>
</evidence>
<dbReference type="AlphaFoldDB" id="A0AAD8HUF7"/>
<dbReference type="Proteomes" id="UP001237642">
    <property type="component" value="Unassembled WGS sequence"/>
</dbReference>
<evidence type="ECO:0000313" key="5">
    <source>
        <dbReference type="Proteomes" id="UP001237642"/>
    </source>
</evidence>
<dbReference type="PANTHER" id="PTHR45700:SF2">
    <property type="entry name" value="UBIQUITIN-PROTEIN LIGASE E3C"/>
    <property type="match status" value="1"/>
</dbReference>
<keyword evidence="5" id="KW-1185">Reference proteome</keyword>
<comment type="caution">
    <text evidence="4">The sequence shown here is derived from an EMBL/GenBank/DDBJ whole genome shotgun (WGS) entry which is preliminary data.</text>
</comment>
<protein>
    <recommendedName>
        <fullName evidence="2">HECT-type E3 ubiquitin transferase</fullName>
        <ecNumber evidence="2">2.3.2.26</ecNumber>
    </recommendedName>
</protein>
<reference evidence="4" key="2">
    <citation type="submission" date="2023-05" db="EMBL/GenBank/DDBJ databases">
        <authorList>
            <person name="Schelkunov M.I."/>
        </authorList>
    </citation>
    <scope>NUCLEOTIDE SEQUENCE</scope>
    <source>
        <strain evidence="4">Hsosn_3</strain>
        <tissue evidence="4">Leaf</tissue>
    </source>
</reference>
<dbReference type="InterPro" id="IPR044611">
    <property type="entry name" value="E3A/B/C-like"/>
</dbReference>